<evidence type="ECO:0000256" key="1">
    <source>
        <dbReference type="SAM" id="Phobius"/>
    </source>
</evidence>
<protein>
    <submittedName>
        <fullName evidence="3">Phosphatase PAP2 family protein</fullName>
    </submittedName>
</protein>
<sequence length="210" mass="23834">MISATLLIVGSISLILFALIGFIVLKSDMPWIDHFWINVMESIQWTPLHWVMRIFTLFGDILFLSILVLACMLYFIKYNKKKHVIALGMIYAGYIFVNQVFKRIIDRERPHVERIVEVTGSSFPSGHTMGAFAIYGTLLVFVLASKKMQPVQKWLIPLLASLPFAVALSRNYLGAHYMTDVLGAAFLSITVICYTLALPIFKKKKSQSPE</sequence>
<feature type="domain" description="Phosphatidic acid phosphatase type 2/haloperoxidase" evidence="2">
    <location>
        <begin position="82"/>
        <end position="196"/>
    </location>
</feature>
<evidence type="ECO:0000259" key="2">
    <source>
        <dbReference type="SMART" id="SM00014"/>
    </source>
</evidence>
<dbReference type="Proteomes" id="UP001596976">
    <property type="component" value="Unassembled WGS sequence"/>
</dbReference>
<feature type="transmembrane region" description="Helical" evidence="1">
    <location>
        <begin position="181"/>
        <end position="201"/>
    </location>
</feature>
<name>A0ABW3GZU8_9BACL</name>
<dbReference type="SMART" id="SM00014">
    <property type="entry name" value="acidPPc"/>
    <property type="match status" value="1"/>
</dbReference>
<dbReference type="Pfam" id="PF01569">
    <property type="entry name" value="PAP2"/>
    <property type="match status" value="1"/>
</dbReference>
<dbReference type="PANTHER" id="PTHR14969">
    <property type="entry name" value="SPHINGOSINE-1-PHOSPHATE PHOSPHOHYDROLASE"/>
    <property type="match status" value="1"/>
</dbReference>
<dbReference type="Gene3D" id="1.20.144.10">
    <property type="entry name" value="Phosphatidic acid phosphatase type 2/haloperoxidase"/>
    <property type="match status" value="2"/>
</dbReference>
<proteinExistence type="predicted"/>
<feature type="transmembrane region" description="Helical" evidence="1">
    <location>
        <begin position="121"/>
        <end position="143"/>
    </location>
</feature>
<feature type="transmembrane region" description="Helical" evidence="1">
    <location>
        <begin position="7"/>
        <end position="25"/>
    </location>
</feature>
<evidence type="ECO:0000313" key="4">
    <source>
        <dbReference type="Proteomes" id="UP001596976"/>
    </source>
</evidence>
<feature type="transmembrane region" description="Helical" evidence="1">
    <location>
        <begin position="50"/>
        <end position="76"/>
    </location>
</feature>
<feature type="transmembrane region" description="Helical" evidence="1">
    <location>
        <begin position="83"/>
        <end position="101"/>
    </location>
</feature>
<dbReference type="PANTHER" id="PTHR14969:SF13">
    <property type="entry name" value="AT30094P"/>
    <property type="match status" value="1"/>
</dbReference>
<feature type="transmembrane region" description="Helical" evidence="1">
    <location>
        <begin position="155"/>
        <end position="175"/>
    </location>
</feature>
<gene>
    <name evidence="3" type="ORF">ACFQ0V_11720</name>
</gene>
<keyword evidence="4" id="KW-1185">Reference proteome</keyword>
<reference evidence="4" key="1">
    <citation type="journal article" date="2019" name="Int. J. Syst. Evol. Microbiol.">
        <title>The Global Catalogue of Microorganisms (GCM) 10K type strain sequencing project: providing services to taxonomists for standard genome sequencing and annotation.</title>
        <authorList>
            <consortium name="The Broad Institute Genomics Platform"/>
            <consortium name="The Broad Institute Genome Sequencing Center for Infectious Disease"/>
            <person name="Wu L."/>
            <person name="Ma J."/>
        </authorList>
    </citation>
    <scope>NUCLEOTIDE SEQUENCE [LARGE SCALE GENOMIC DNA]</scope>
    <source>
        <strain evidence="4">CCUG 63563</strain>
    </source>
</reference>
<keyword evidence="1" id="KW-0472">Membrane</keyword>
<keyword evidence="1" id="KW-0812">Transmembrane</keyword>
<dbReference type="SUPFAM" id="SSF48317">
    <property type="entry name" value="Acid phosphatase/Vanadium-dependent haloperoxidase"/>
    <property type="match status" value="1"/>
</dbReference>
<dbReference type="RefSeq" id="WP_381013772.1">
    <property type="nucleotide sequence ID" value="NZ_JBHTJF010000036.1"/>
</dbReference>
<comment type="caution">
    <text evidence="3">The sequence shown here is derived from an EMBL/GenBank/DDBJ whole genome shotgun (WGS) entry which is preliminary data.</text>
</comment>
<dbReference type="CDD" id="cd03392">
    <property type="entry name" value="PAP2_like_2"/>
    <property type="match status" value="1"/>
</dbReference>
<dbReference type="InterPro" id="IPR036938">
    <property type="entry name" value="PAP2/HPO_sf"/>
</dbReference>
<keyword evidence="1" id="KW-1133">Transmembrane helix</keyword>
<organism evidence="3 4">
    <name type="scientific">Savagea faecisuis</name>
    <dbReference type="NCBI Taxonomy" id="1274803"/>
    <lineage>
        <taxon>Bacteria</taxon>
        <taxon>Bacillati</taxon>
        <taxon>Bacillota</taxon>
        <taxon>Bacilli</taxon>
        <taxon>Bacillales</taxon>
        <taxon>Caryophanaceae</taxon>
        <taxon>Savagea</taxon>
    </lineage>
</organism>
<dbReference type="InterPro" id="IPR000326">
    <property type="entry name" value="PAP2/HPO"/>
</dbReference>
<dbReference type="EMBL" id="JBHTJF010000036">
    <property type="protein sequence ID" value="MFD0944412.1"/>
    <property type="molecule type" value="Genomic_DNA"/>
</dbReference>
<evidence type="ECO:0000313" key="3">
    <source>
        <dbReference type="EMBL" id="MFD0944412.1"/>
    </source>
</evidence>
<accession>A0ABW3GZU8</accession>